<proteinExistence type="predicted"/>
<organism evidence="1 2">
    <name type="scientific">Hymenobacter gummosus</name>
    <dbReference type="NCBI Taxonomy" id="1776032"/>
    <lineage>
        <taxon>Bacteria</taxon>
        <taxon>Pseudomonadati</taxon>
        <taxon>Bacteroidota</taxon>
        <taxon>Cytophagia</taxon>
        <taxon>Cytophagales</taxon>
        <taxon>Hymenobacteraceae</taxon>
        <taxon>Hymenobacter</taxon>
    </lineage>
</organism>
<dbReference type="EMBL" id="RXOF01000007">
    <property type="protein sequence ID" value="RTQ49240.1"/>
    <property type="molecule type" value="Genomic_DNA"/>
</dbReference>
<sequence length="171" mass="18076">MLLALDVAYSPTQGHAVALAFPAWAAAEASAVYQATVSPVADYEPGAFYKRELPCLLAVLAQVPLAEVDALIVDGYVTLGADNRLGLGQHLYAALEERIPVIGVAKTRFAGVAPQVVPVRRGQSQNPLYVTSVGLPVAEAARHVAAMHGAYRLPTLLKQLDDLTKQALPPV</sequence>
<name>A0A431U223_9BACT</name>
<dbReference type="InterPro" id="IPR007581">
    <property type="entry name" value="Endonuclease-V"/>
</dbReference>
<accession>A0A431U223</accession>
<gene>
    <name evidence="1" type="ORF">EJV47_13930</name>
</gene>
<dbReference type="OrthoDB" id="2593273at2"/>
<keyword evidence="2" id="KW-1185">Reference proteome</keyword>
<evidence type="ECO:0000313" key="2">
    <source>
        <dbReference type="Proteomes" id="UP000282184"/>
    </source>
</evidence>
<dbReference type="GO" id="GO:0004519">
    <property type="term" value="F:endonuclease activity"/>
    <property type="evidence" value="ECO:0007669"/>
    <property type="project" value="UniProtKB-KW"/>
</dbReference>
<dbReference type="Proteomes" id="UP000282184">
    <property type="component" value="Unassembled WGS sequence"/>
</dbReference>
<keyword evidence="1" id="KW-0540">Nuclease</keyword>
<dbReference type="AlphaFoldDB" id="A0A431U223"/>
<dbReference type="GO" id="GO:0006281">
    <property type="term" value="P:DNA repair"/>
    <property type="evidence" value="ECO:0007669"/>
    <property type="project" value="InterPro"/>
</dbReference>
<dbReference type="RefSeq" id="WP_126693771.1">
    <property type="nucleotide sequence ID" value="NZ_RXOF01000007.1"/>
</dbReference>
<evidence type="ECO:0000313" key="1">
    <source>
        <dbReference type="EMBL" id="RTQ49240.1"/>
    </source>
</evidence>
<keyword evidence="1" id="KW-0255">Endonuclease</keyword>
<dbReference type="Pfam" id="PF04493">
    <property type="entry name" value="Endonuclease_5"/>
    <property type="match status" value="1"/>
</dbReference>
<dbReference type="Gene3D" id="3.30.2170.10">
    <property type="entry name" value="archaeoglobus fulgidus dsm 4304 superfamily"/>
    <property type="match status" value="1"/>
</dbReference>
<keyword evidence="1" id="KW-0378">Hydrolase</keyword>
<protein>
    <submittedName>
        <fullName evidence="1">Endonuclease V</fullName>
    </submittedName>
</protein>
<reference evidence="1 2" key="1">
    <citation type="submission" date="2018-12" db="EMBL/GenBank/DDBJ databases">
        <title>Hymenobacter gummosus sp. nov., isolated from a spring.</title>
        <authorList>
            <person name="Nie L."/>
        </authorList>
    </citation>
    <scope>NUCLEOTIDE SEQUENCE [LARGE SCALE GENOMIC DNA]</scope>
    <source>
        <strain evidence="1 2">KCTC 52166</strain>
    </source>
</reference>
<comment type="caution">
    <text evidence="1">The sequence shown here is derived from an EMBL/GenBank/DDBJ whole genome shotgun (WGS) entry which is preliminary data.</text>
</comment>